<evidence type="ECO:0000313" key="2">
    <source>
        <dbReference type="Proteomes" id="UP000005268"/>
    </source>
</evidence>
<accession>I3V091</accession>
<sequence length="52" mass="5698">MLLACFRKKTMACKPGKGVKLNKVRLCVVDDEVCSKVIKLKCLSDSRAVVGD</sequence>
<dbReference type="KEGG" id="ppi:YSA_08118"/>
<name>I3V091_PSEPU</name>
<reference evidence="1 2" key="1">
    <citation type="journal article" date="2012" name="J. Bacteriol.">
        <title>Complete Genome Sequence of the Naphthalene-Degrading Pseudomonas putida Strain ND6.</title>
        <authorList>
            <person name="Li S."/>
            <person name="Zhao H."/>
            <person name="Li Y."/>
            <person name="Niu S."/>
            <person name="Cai B."/>
        </authorList>
    </citation>
    <scope>NUCLEOTIDE SEQUENCE [LARGE SCALE GENOMIC DNA]</scope>
    <source>
        <strain evidence="1 2">ND6</strain>
    </source>
</reference>
<proteinExistence type="predicted"/>
<dbReference type="AlphaFoldDB" id="I3V091"/>
<dbReference type="HOGENOM" id="CLU_3083782_0_0_6"/>
<evidence type="ECO:0000313" key="1">
    <source>
        <dbReference type="EMBL" id="AFK71162.1"/>
    </source>
</evidence>
<protein>
    <submittedName>
        <fullName evidence="1">Uncharacterized protein</fullName>
    </submittedName>
</protein>
<dbReference type="EMBL" id="CP003588">
    <property type="protein sequence ID" value="AFK71162.1"/>
    <property type="molecule type" value="Genomic_DNA"/>
</dbReference>
<dbReference type="Proteomes" id="UP000005268">
    <property type="component" value="Chromosome"/>
</dbReference>
<gene>
    <name evidence="1" type="ORF">YSA_08118</name>
</gene>
<organism evidence="1 2">
    <name type="scientific">Pseudomonas putida ND6</name>
    <dbReference type="NCBI Taxonomy" id="231023"/>
    <lineage>
        <taxon>Bacteria</taxon>
        <taxon>Pseudomonadati</taxon>
        <taxon>Pseudomonadota</taxon>
        <taxon>Gammaproteobacteria</taxon>
        <taxon>Pseudomonadales</taxon>
        <taxon>Pseudomonadaceae</taxon>
        <taxon>Pseudomonas</taxon>
    </lineage>
</organism>